<comment type="caution">
    <text evidence="2">The sequence shown here is derived from an EMBL/GenBank/DDBJ whole genome shotgun (WGS) entry which is preliminary data.</text>
</comment>
<feature type="compositionally biased region" description="Polar residues" evidence="1">
    <location>
        <begin position="98"/>
        <end position="107"/>
    </location>
</feature>
<name>A0ABT0ZLJ9_9ACTN</name>
<evidence type="ECO:0000313" key="2">
    <source>
        <dbReference type="EMBL" id="MCN9244410.1"/>
    </source>
</evidence>
<accession>A0ABT0ZLJ9</accession>
<evidence type="ECO:0000256" key="1">
    <source>
        <dbReference type="SAM" id="MobiDB-lite"/>
    </source>
</evidence>
<evidence type="ECO:0000313" key="3">
    <source>
        <dbReference type="Proteomes" id="UP001523219"/>
    </source>
</evidence>
<dbReference type="RefSeq" id="WP_252428197.1">
    <property type="nucleotide sequence ID" value="NZ_JAMWMR010000035.1"/>
</dbReference>
<keyword evidence="3" id="KW-1185">Reference proteome</keyword>
<organism evidence="2 3">
    <name type="scientific">Streptomyces macrolidinus</name>
    <dbReference type="NCBI Taxonomy" id="2952607"/>
    <lineage>
        <taxon>Bacteria</taxon>
        <taxon>Bacillati</taxon>
        <taxon>Actinomycetota</taxon>
        <taxon>Actinomycetes</taxon>
        <taxon>Kitasatosporales</taxon>
        <taxon>Streptomycetaceae</taxon>
        <taxon>Streptomyces</taxon>
    </lineage>
</organism>
<reference evidence="2 3" key="1">
    <citation type="submission" date="2022-05" db="EMBL/GenBank/DDBJ databases">
        <title>Streptomyces sp. nov. RY43-2 isolated from soil of a peat swamp forest.</title>
        <authorList>
            <person name="Kanchanasin P."/>
            <person name="Tanasupawat S."/>
            <person name="Phongsopitanun W."/>
        </authorList>
    </citation>
    <scope>NUCLEOTIDE SEQUENCE [LARGE SCALE GENOMIC DNA]</scope>
    <source>
        <strain evidence="2 3">RY43-2</strain>
    </source>
</reference>
<dbReference type="Proteomes" id="UP001523219">
    <property type="component" value="Unassembled WGS sequence"/>
</dbReference>
<gene>
    <name evidence="2" type="ORF">NGF19_27125</name>
</gene>
<proteinExistence type="predicted"/>
<feature type="compositionally biased region" description="Low complexity" evidence="1">
    <location>
        <begin position="80"/>
        <end position="97"/>
    </location>
</feature>
<dbReference type="EMBL" id="JAMWMR010000035">
    <property type="protein sequence ID" value="MCN9244410.1"/>
    <property type="molecule type" value="Genomic_DNA"/>
</dbReference>
<sequence>MPTGYVADPAAADVVRAALDRADADAGDGCYAPAAQVSRVGDRVRVVIAGRDPAGSAGPPIPWADVAGEPGKSSVSRNVLRTQAARLPRTRRAALPTSLTAEETSGS</sequence>
<feature type="region of interest" description="Disordered" evidence="1">
    <location>
        <begin position="51"/>
        <end position="107"/>
    </location>
</feature>
<protein>
    <submittedName>
        <fullName evidence="2">Uncharacterized protein</fullName>
    </submittedName>
</protein>